<evidence type="ECO:0000313" key="3">
    <source>
        <dbReference type="Proteomes" id="UP000244378"/>
    </source>
</evidence>
<name>A0A2T7AY83_9ENTR</name>
<accession>A0A2T7AY83</accession>
<comment type="caution">
    <text evidence="2">The sequence shown here is derived from an EMBL/GenBank/DDBJ whole genome shotgun (WGS) entry which is preliminary data.</text>
</comment>
<organism evidence="2 3">
    <name type="scientific">Cronobacter muytjensii</name>
    <dbReference type="NCBI Taxonomy" id="413501"/>
    <lineage>
        <taxon>Bacteria</taxon>
        <taxon>Pseudomonadati</taxon>
        <taxon>Pseudomonadota</taxon>
        <taxon>Gammaproteobacteria</taxon>
        <taxon>Enterobacterales</taxon>
        <taxon>Enterobacteriaceae</taxon>
        <taxon>Cronobacter</taxon>
    </lineage>
</organism>
<proteinExistence type="predicted"/>
<feature type="region of interest" description="Disordered" evidence="1">
    <location>
        <begin position="1"/>
        <end position="30"/>
    </location>
</feature>
<dbReference type="EMBL" id="MSAE01000003">
    <property type="protein sequence ID" value="PUX17548.1"/>
    <property type="molecule type" value="Genomic_DNA"/>
</dbReference>
<reference evidence="2 3" key="1">
    <citation type="submission" date="2016-12" db="EMBL/GenBank/DDBJ databases">
        <title>Analysis of the Molecular Diversity Among Cronobacter Species Isolated from Filth Flies Using a Pan Genomic DNA Microarray.</title>
        <authorList>
            <person name="Pava-Ripoll M."/>
            <person name="Tall B."/>
            <person name="Farber J."/>
            <person name="Fanning S."/>
            <person name="Lehner A."/>
            <person name="Stephan R."/>
            <person name="Pagotto F."/>
            <person name="Iverson C."/>
            <person name="Ziobro G."/>
            <person name="Miller A."/>
            <person name="Pearson R."/>
            <person name="Yan Q."/>
            <person name="Kim M."/>
            <person name="Jeong S."/>
            <person name="Park J."/>
            <person name="Jun S."/>
            <person name="Choi H."/>
            <person name="Chung T."/>
            <person name="Yoo Y."/>
            <person name="Park E."/>
            <person name="Hwang S."/>
            <person name="Lee B."/>
            <person name="Sathyamoorthy V."/>
            <person name="Carter L."/>
            <person name="Mammel M."/>
            <person name="Jackson S."/>
            <person name="Kothary M."/>
            <person name="Patel I."/>
            <person name="Grim C."/>
            <person name="Gopinath G."/>
            <person name="Gangiredla J."/>
            <person name="Chase H."/>
        </authorList>
    </citation>
    <scope>NUCLEOTIDE SEQUENCE [LARGE SCALE GENOMIC DNA]</scope>
    <source>
        <strain evidence="2 3">MOD1-Md1s</strain>
    </source>
</reference>
<evidence type="ECO:0000313" key="2">
    <source>
        <dbReference type="EMBL" id="PUX17548.1"/>
    </source>
</evidence>
<dbReference type="AlphaFoldDB" id="A0A2T7AY83"/>
<evidence type="ECO:0000256" key="1">
    <source>
        <dbReference type="SAM" id="MobiDB-lite"/>
    </source>
</evidence>
<dbReference type="Proteomes" id="UP000244378">
    <property type="component" value="Unassembled WGS sequence"/>
</dbReference>
<protein>
    <submittedName>
        <fullName evidence="2">Uncharacterized protein</fullName>
    </submittedName>
</protein>
<gene>
    <name evidence="2" type="ORF">AUN14_02430</name>
</gene>
<feature type="region of interest" description="Disordered" evidence="1">
    <location>
        <begin position="37"/>
        <end position="56"/>
    </location>
</feature>
<sequence length="137" mass="15216">MAQRLSAMAQGESGKGADADGKNHNYIHPEALHLAKRPTAGASGDNPGDSAPAVDSERCQTPRYLGVAPHDVWSQDWLLAHATWATRLFRRYSAPFVLPRRWLSSLTPVTYFCTLPGIRCVAALRQNEMLEYRFCSD</sequence>